<name>A0ABV8WXS9_9BACI</name>
<dbReference type="PIRSF" id="PIRSF006488">
    <property type="entry name" value="Exonuc_VII_S"/>
    <property type="match status" value="1"/>
</dbReference>
<comment type="subunit">
    <text evidence="6">Heterooligomer composed of large and small subunits.</text>
</comment>
<dbReference type="EMBL" id="JBHSDT010000008">
    <property type="protein sequence ID" value="MFC4404254.1"/>
    <property type="molecule type" value="Genomic_DNA"/>
</dbReference>
<dbReference type="NCBIfam" id="TIGR01280">
    <property type="entry name" value="xseB"/>
    <property type="match status" value="1"/>
</dbReference>
<dbReference type="Proteomes" id="UP001595882">
    <property type="component" value="Unassembled WGS sequence"/>
</dbReference>
<keyword evidence="2 6" id="KW-0963">Cytoplasm</keyword>
<dbReference type="InterPro" id="IPR037004">
    <property type="entry name" value="Exonuc_VII_ssu_sf"/>
</dbReference>
<comment type="similarity">
    <text evidence="1 6">Belongs to the XseB family.</text>
</comment>
<keyword evidence="5 6" id="KW-0269">Exonuclease</keyword>
<evidence type="ECO:0000256" key="3">
    <source>
        <dbReference type="ARBA" id="ARBA00022722"/>
    </source>
</evidence>
<organism evidence="7 8">
    <name type="scientific">Gracilibacillus xinjiangensis</name>
    <dbReference type="NCBI Taxonomy" id="1193282"/>
    <lineage>
        <taxon>Bacteria</taxon>
        <taxon>Bacillati</taxon>
        <taxon>Bacillota</taxon>
        <taxon>Bacilli</taxon>
        <taxon>Bacillales</taxon>
        <taxon>Bacillaceae</taxon>
        <taxon>Gracilibacillus</taxon>
    </lineage>
</organism>
<evidence type="ECO:0000256" key="2">
    <source>
        <dbReference type="ARBA" id="ARBA00022490"/>
    </source>
</evidence>
<keyword evidence="4 6" id="KW-0378">Hydrolase</keyword>
<sequence>MMPNDDSLSFEGALKQLEEIVSKMEAGDIPLEKAMEYYAEGSKLSKICHEKLVKADKQLKEIMDENGELSLFSIQEEK</sequence>
<dbReference type="Pfam" id="PF02609">
    <property type="entry name" value="Exonuc_VII_S"/>
    <property type="match status" value="1"/>
</dbReference>
<dbReference type="InterPro" id="IPR003761">
    <property type="entry name" value="Exonuc_VII_S"/>
</dbReference>
<dbReference type="SUPFAM" id="SSF116842">
    <property type="entry name" value="XseB-like"/>
    <property type="match status" value="1"/>
</dbReference>
<gene>
    <name evidence="6 7" type="primary">xseB</name>
    <name evidence="7" type="ORF">ACFOY7_14390</name>
</gene>
<dbReference type="EC" id="3.1.11.6" evidence="6"/>
<reference evidence="8" key="1">
    <citation type="journal article" date="2019" name="Int. J. Syst. Evol. Microbiol.">
        <title>The Global Catalogue of Microorganisms (GCM) 10K type strain sequencing project: providing services to taxonomists for standard genome sequencing and annotation.</title>
        <authorList>
            <consortium name="The Broad Institute Genomics Platform"/>
            <consortium name="The Broad Institute Genome Sequencing Center for Infectious Disease"/>
            <person name="Wu L."/>
            <person name="Ma J."/>
        </authorList>
    </citation>
    <scope>NUCLEOTIDE SEQUENCE [LARGE SCALE GENOMIC DNA]</scope>
    <source>
        <strain evidence="8">CCUG 37865</strain>
    </source>
</reference>
<keyword evidence="8" id="KW-1185">Reference proteome</keyword>
<evidence type="ECO:0000256" key="1">
    <source>
        <dbReference type="ARBA" id="ARBA00009998"/>
    </source>
</evidence>
<evidence type="ECO:0000256" key="4">
    <source>
        <dbReference type="ARBA" id="ARBA00022801"/>
    </source>
</evidence>
<accession>A0ABV8WXS9</accession>
<proteinExistence type="inferred from homology"/>
<dbReference type="RefSeq" id="WP_390252790.1">
    <property type="nucleotide sequence ID" value="NZ_JBHSDT010000008.1"/>
</dbReference>
<comment type="subcellular location">
    <subcellularLocation>
        <location evidence="6">Cytoplasm</location>
    </subcellularLocation>
</comment>
<comment type="function">
    <text evidence="6">Bidirectionally degrades single-stranded DNA into large acid-insoluble oligonucleotides, which are then degraded further into small acid-soluble oligonucleotides.</text>
</comment>
<dbReference type="HAMAP" id="MF_00337">
    <property type="entry name" value="Exonuc_7_S"/>
    <property type="match status" value="1"/>
</dbReference>
<evidence type="ECO:0000256" key="6">
    <source>
        <dbReference type="HAMAP-Rule" id="MF_00337"/>
    </source>
</evidence>
<comment type="catalytic activity">
    <reaction evidence="6">
        <text>Exonucleolytic cleavage in either 5'- to 3'- or 3'- to 5'-direction to yield nucleoside 5'-phosphates.</text>
        <dbReference type="EC" id="3.1.11.6"/>
    </reaction>
</comment>
<evidence type="ECO:0000256" key="5">
    <source>
        <dbReference type="ARBA" id="ARBA00022839"/>
    </source>
</evidence>
<evidence type="ECO:0000313" key="7">
    <source>
        <dbReference type="EMBL" id="MFC4404254.1"/>
    </source>
</evidence>
<protein>
    <recommendedName>
        <fullName evidence="6">Exodeoxyribonuclease 7 small subunit</fullName>
        <ecNumber evidence="6">3.1.11.6</ecNumber>
    </recommendedName>
    <alternativeName>
        <fullName evidence="6">Exodeoxyribonuclease VII small subunit</fullName>
        <shortName evidence="6">Exonuclease VII small subunit</shortName>
    </alternativeName>
</protein>
<comment type="caution">
    <text evidence="7">The sequence shown here is derived from an EMBL/GenBank/DDBJ whole genome shotgun (WGS) entry which is preliminary data.</text>
</comment>
<keyword evidence="3 6" id="KW-0540">Nuclease</keyword>
<dbReference type="PANTHER" id="PTHR34137:SF1">
    <property type="entry name" value="EXODEOXYRIBONUCLEASE 7 SMALL SUBUNIT"/>
    <property type="match status" value="1"/>
</dbReference>
<dbReference type="Gene3D" id="1.10.287.1040">
    <property type="entry name" value="Exonuclease VII, small subunit"/>
    <property type="match status" value="1"/>
</dbReference>
<dbReference type="PANTHER" id="PTHR34137">
    <property type="entry name" value="EXODEOXYRIBONUCLEASE 7 SMALL SUBUNIT"/>
    <property type="match status" value="1"/>
</dbReference>
<evidence type="ECO:0000313" key="8">
    <source>
        <dbReference type="Proteomes" id="UP001595882"/>
    </source>
</evidence>
<dbReference type="GO" id="GO:0008855">
    <property type="term" value="F:exodeoxyribonuclease VII activity"/>
    <property type="evidence" value="ECO:0007669"/>
    <property type="project" value="UniProtKB-EC"/>
</dbReference>